<dbReference type="InterPro" id="IPR025420">
    <property type="entry name" value="DUF4143"/>
</dbReference>
<proteinExistence type="predicted"/>
<dbReference type="InterPro" id="IPR041682">
    <property type="entry name" value="AAA_14"/>
</dbReference>
<sequence>MILQSILSQIIQAQSLNIANKDIGLKRDTLPLLPNLAAHALIVSGIRRCGKSTLLFQLLNSKYPDALYLNFEDPRLYEFENNDFLRLDNLIREQNISVLMFDEIQIIPEWERYVRQKLDEGYKIVVTGSNASLLSRELGTKLTGRHITKELFPFSYHEFISYQKLEPSSESLISYLEIGGFPEYIKERTDDILNHLFEDILIRDIVVRYNIKDVRTLQRLAQYLISNVGKPVSGNKLKNIFEVGATSTVLEYLSHMEYSYLLHFVPKFSYSLKKQIANPRKVYAIDTGLINVNSGSFTEDSGRKFENLIFLHLRRTHKEIYYFSEKGECDFIIFKNGAFHQAIQVCYELNPDNLDREINGMIEALELFNSKEGTLITTSQKDQFEKNGKIIHVIPAYEYLLK</sequence>
<dbReference type="InterPro" id="IPR027417">
    <property type="entry name" value="P-loop_NTPase"/>
</dbReference>
<evidence type="ECO:0000313" key="4">
    <source>
        <dbReference type="Proteomes" id="UP000515806"/>
    </source>
</evidence>
<name>A0A7G9QHR6_9SPHI</name>
<dbReference type="EMBL" id="CP060723">
    <property type="protein sequence ID" value="QNN42891.1"/>
    <property type="molecule type" value="Genomic_DNA"/>
</dbReference>
<dbReference type="Proteomes" id="UP000515806">
    <property type="component" value="Chromosome"/>
</dbReference>
<protein>
    <submittedName>
        <fullName evidence="3">ATP-binding protein</fullName>
    </submittedName>
</protein>
<feature type="domain" description="DUF4143" evidence="2">
    <location>
        <begin position="203"/>
        <end position="347"/>
    </location>
</feature>
<dbReference type="RefSeq" id="WP_187593411.1">
    <property type="nucleotide sequence ID" value="NZ_CP060723.1"/>
</dbReference>
<gene>
    <name evidence="3" type="ORF">H9L23_01900</name>
</gene>
<keyword evidence="4" id="KW-1185">Reference proteome</keyword>
<keyword evidence="3" id="KW-0547">Nucleotide-binding</keyword>
<dbReference type="Pfam" id="PF13173">
    <property type="entry name" value="AAA_14"/>
    <property type="match status" value="1"/>
</dbReference>
<organism evidence="3 4">
    <name type="scientific">Pedobacter roseus</name>
    <dbReference type="NCBI Taxonomy" id="336820"/>
    <lineage>
        <taxon>Bacteria</taxon>
        <taxon>Pseudomonadati</taxon>
        <taxon>Bacteroidota</taxon>
        <taxon>Sphingobacteriia</taxon>
        <taxon>Sphingobacteriales</taxon>
        <taxon>Sphingobacteriaceae</taxon>
        <taxon>Pedobacter</taxon>
    </lineage>
</organism>
<evidence type="ECO:0000259" key="2">
    <source>
        <dbReference type="Pfam" id="PF13635"/>
    </source>
</evidence>
<reference evidence="3 4" key="1">
    <citation type="submission" date="2020-08" db="EMBL/GenBank/DDBJ databases">
        <title>Genome sequence of Pedobacter roseus KACC 11594T.</title>
        <authorList>
            <person name="Hyun D.-W."/>
            <person name="Bae J.-W."/>
        </authorList>
    </citation>
    <scope>NUCLEOTIDE SEQUENCE [LARGE SCALE GENOMIC DNA]</scope>
    <source>
        <strain evidence="3 4">KACC 11594</strain>
    </source>
</reference>
<dbReference type="PANTHER" id="PTHR33295">
    <property type="entry name" value="ATPASE"/>
    <property type="match status" value="1"/>
</dbReference>
<dbReference type="SUPFAM" id="SSF52540">
    <property type="entry name" value="P-loop containing nucleoside triphosphate hydrolases"/>
    <property type="match status" value="1"/>
</dbReference>
<evidence type="ECO:0000313" key="3">
    <source>
        <dbReference type="EMBL" id="QNN42891.1"/>
    </source>
</evidence>
<keyword evidence="3" id="KW-0067">ATP-binding</keyword>
<evidence type="ECO:0000259" key="1">
    <source>
        <dbReference type="Pfam" id="PF13173"/>
    </source>
</evidence>
<dbReference type="PANTHER" id="PTHR33295:SF8">
    <property type="entry name" value="AAA+ ATPASE DOMAIN-CONTAINING PROTEIN"/>
    <property type="match status" value="1"/>
</dbReference>
<dbReference type="Pfam" id="PF13635">
    <property type="entry name" value="DUF4143"/>
    <property type="match status" value="1"/>
</dbReference>
<dbReference type="GO" id="GO:0005524">
    <property type="term" value="F:ATP binding"/>
    <property type="evidence" value="ECO:0007669"/>
    <property type="project" value="UniProtKB-KW"/>
</dbReference>
<dbReference type="AlphaFoldDB" id="A0A7G9QHR6"/>
<dbReference type="KEGG" id="proe:H9L23_01900"/>
<accession>A0A7G9QHR6</accession>
<feature type="domain" description="AAA" evidence="1">
    <location>
        <begin position="39"/>
        <end position="159"/>
    </location>
</feature>